<name>A0ABS5K233_9BACT</name>
<dbReference type="InterPro" id="IPR055247">
    <property type="entry name" value="InsJ-like_HTH"/>
</dbReference>
<evidence type="ECO:0000313" key="2">
    <source>
        <dbReference type="EMBL" id="MBS2101224.1"/>
    </source>
</evidence>
<dbReference type="SUPFAM" id="SSF46689">
    <property type="entry name" value="Homeodomain-like"/>
    <property type="match status" value="1"/>
</dbReference>
<dbReference type="PROSITE" id="PS50994">
    <property type="entry name" value="INTEGRASE"/>
    <property type="match status" value="1"/>
</dbReference>
<proteinExistence type="predicted"/>
<evidence type="ECO:0000259" key="1">
    <source>
        <dbReference type="PROSITE" id="PS50994"/>
    </source>
</evidence>
<reference evidence="2 3" key="1">
    <citation type="journal article" date="2015" name="Int. J. Syst. Evol. Microbiol.">
        <title>Carboxylicivirga linearis sp. nov., isolated from a sea cucumber culture pond.</title>
        <authorList>
            <person name="Wang F.Q."/>
            <person name="Zhou Y.X."/>
            <person name="Lin X.Z."/>
            <person name="Chen G.J."/>
            <person name="Du Z.J."/>
        </authorList>
    </citation>
    <scope>NUCLEOTIDE SEQUENCE [LARGE SCALE GENOMIC DNA]</scope>
    <source>
        <strain evidence="2 3">FB218</strain>
    </source>
</reference>
<gene>
    <name evidence="2" type="ORF">KEM10_23260</name>
</gene>
<dbReference type="SUPFAM" id="SSF53098">
    <property type="entry name" value="Ribonuclease H-like"/>
    <property type="match status" value="1"/>
</dbReference>
<dbReference type="InterPro" id="IPR009057">
    <property type="entry name" value="Homeodomain-like_sf"/>
</dbReference>
<dbReference type="Pfam" id="PF13683">
    <property type="entry name" value="rve_3"/>
    <property type="match status" value="1"/>
</dbReference>
<dbReference type="Proteomes" id="UP000708576">
    <property type="component" value="Unassembled WGS sequence"/>
</dbReference>
<sequence>MPWKDTTAMEQKVEFICEWNTGRYTITELCQAFGISRPTAYRLIRNYENYGIEGLLEKSTAPRNHPNKTKKEIEDKVLELKGKYKHWGAKKLHKLLYNDFDASVIPTILTVHNILLRNGLVCPQKRLRRVKPIHPIYDPKECNEVWSADYKGKFLMGNKKYCHALTIADSKSRYLFTAKGHYGEKFKPVKEEFTRVFRKYGMPKQIHTDNGAPFGAVAAIQRFTRLSYWFIDLGILPVYSDPAHPEQNGRHERMHRDLKASCALPSSFDLKSQQRKLNSFVREYNQVRPHEALDMETPAKVHKHSNNVFPERIRAWDYPGNMKVLKVTKNGSVRWGAYWWVYISASLMDKHIGAEEVGNGVWKVFYRNVF</sequence>
<keyword evidence="3" id="KW-1185">Reference proteome</keyword>
<dbReference type="RefSeq" id="WP_212220593.1">
    <property type="nucleotide sequence ID" value="NZ_JAGUCO010000052.1"/>
</dbReference>
<dbReference type="InterPro" id="IPR036397">
    <property type="entry name" value="RNaseH_sf"/>
</dbReference>
<comment type="caution">
    <text evidence="2">The sequence shown here is derived from an EMBL/GenBank/DDBJ whole genome shotgun (WGS) entry which is preliminary data.</text>
</comment>
<dbReference type="Pfam" id="PF13518">
    <property type="entry name" value="HTH_28"/>
    <property type="match status" value="1"/>
</dbReference>
<evidence type="ECO:0000313" key="3">
    <source>
        <dbReference type="Proteomes" id="UP000708576"/>
    </source>
</evidence>
<organism evidence="2 3">
    <name type="scientific">Carboxylicivirga linearis</name>
    <dbReference type="NCBI Taxonomy" id="1628157"/>
    <lineage>
        <taxon>Bacteria</taxon>
        <taxon>Pseudomonadati</taxon>
        <taxon>Bacteroidota</taxon>
        <taxon>Bacteroidia</taxon>
        <taxon>Marinilabiliales</taxon>
        <taxon>Marinilabiliaceae</taxon>
        <taxon>Carboxylicivirga</taxon>
    </lineage>
</organism>
<protein>
    <submittedName>
        <fullName evidence="2">Integrase core domain-containing protein</fullName>
    </submittedName>
</protein>
<dbReference type="Gene3D" id="3.30.420.10">
    <property type="entry name" value="Ribonuclease H-like superfamily/Ribonuclease H"/>
    <property type="match status" value="1"/>
</dbReference>
<dbReference type="PANTHER" id="PTHR47515:SF2">
    <property type="entry name" value="INTEGRASE CORE DOMAIN PROTEIN"/>
    <property type="match status" value="1"/>
</dbReference>
<dbReference type="PANTHER" id="PTHR47515">
    <property type="entry name" value="LOW CALCIUM RESPONSE LOCUS PROTEIN T"/>
    <property type="match status" value="1"/>
</dbReference>
<dbReference type="EMBL" id="JAGUCO010000052">
    <property type="protein sequence ID" value="MBS2101224.1"/>
    <property type="molecule type" value="Genomic_DNA"/>
</dbReference>
<dbReference type="InterPro" id="IPR012337">
    <property type="entry name" value="RNaseH-like_sf"/>
</dbReference>
<accession>A0ABS5K233</accession>
<dbReference type="InterPro" id="IPR001584">
    <property type="entry name" value="Integrase_cat-core"/>
</dbReference>
<feature type="domain" description="Integrase catalytic" evidence="1">
    <location>
        <begin position="135"/>
        <end position="306"/>
    </location>
</feature>